<reference evidence="3" key="1">
    <citation type="submission" date="2017-05" db="EMBL/GenBank/DDBJ databases">
        <authorList>
            <person name="Kirkegaard R."/>
            <person name="Mcilroy J S."/>
        </authorList>
    </citation>
    <scope>NUCLEOTIDE SEQUENCE [LARGE SCALE GENOMIC DNA]</scope>
</reference>
<dbReference type="PANTHER" id="PTHR35801:SF1">
    <property type="entry name" value="PHOSPHOSERINE PHOSPHATASE RSBX"/>
    <property type="match status" value="1"/>
</dbReference>
<dbReference type="InterPro" id="IPR001932">
    <property type="entry name" value="PPM-type_phosphatase-like_dom"/>
</dbReference>
<dbReference type="Pfam" id="PF07228">
    <property type="entry name" value="SpoIIE"/>
    <property type="match status" value="1"/>
</dbReference>
<dbReference type="Gene3D" id="3.60.40.10">
    <property type="entry name" value="PPM-type phosphatase domain"/>
    <property type="match status" value="1"/>
</dbReference>
<dbReference type="AlphaFoldDB" id="A0A1Y6K4Y0"/>
<evidence type="ECO:0000313" key="3">
    <source>
        <dbReference type="Proteomes" id="UP000195514"/>
    </source>
</evidence>
<evidence type="ECO:0000313" key="2">
    <source>
        <dbReference type="EMBL" id="SMX53907.1"/>
    </source>
</evidence>
<dbReference type="KEGG" id="abat:CFX1CAM_0842"/>
<evidence type="ECO:0000259" key="1">
    <source>
        <dbReference type="SMART" id="SM00331"/>
    </source>
</evidence>
<dbReference type="EMBL" id="LT859958">
    <property type="protein sequence ID" value="SMX53907.1"/>
    <property type="molecule type" value="Genomic_DNA"/>
</dbReference>
<feature type="domain" description="PPM-type phosphatase" evidence="1">
    <location>
        <begin position="2"/>
        <end position="216"/>
    </location>
</feature>
<proteinExistence type="predicted"/>
<keyword evidence="3" id="KW-1185">Reference proteome</keyword>
<gene>
    <name evidence="2" type="ORF">CFX1CAM_0842</name>
</gene>
<accession>A0A1Y6K4Y0</accession>
<sequence length="235" mass="25570">MDIKIAIAKIDKHGFSNCGDTIEITERPNGGITVVMADGMIDHHGDKSMSTMVCHRVIDHISSGMRDGASIRAAASQIYSEHKGRVQANLWVISADLQTGTIIISRNNSLPVFLISDDVVDCLSSESEPIGKNTDVSPTIIELSIKPEMTLVAFSDGVYSAGAHNQQTMDICTTIGAFMEEQEPTAREIAEFLLQRAIRLDNGQPLDAMSIIVLQTSSRPSDNIRRMSISLPLET</sequence>
<dbReference type="SMART" id="SM00331">
    <property type="entry name" value="PP2C_SIG"/>
    <property type="match status" value="1"/>
</dbReference>
<dbReference type="InterPro" id="IPR036457">
    <property type="entry name" value="PPM-type-like_dom_sf"/>
</dbReference>
<dbReference type="RefSeq" id="WP_087861814.1">
    <property type="nucleotide sequence ID" value="NZ_LT859958.1"/>
</dbReference>
<dbReference type="Proteomes" id="UP000195514">
    <property type="component" value="Chromosome I"/>
</dbReference>
<name>A0A1Y6K4Y0_9CHLR</name>
<dbReference type="PANTHER" id="PTHR35801">
    <property type="entry name" value="PHOSPHOSERINE PHOSPHATASE RSBX"/>
    <property type="match status" value="1"/>
</dbReference>
<dbReference type="SUPFAM" id="SSF81606">
    <property type="entry name" value="PP2C-like"/>
    <property type="match status" value="1"/>
</dbReference>
<organism evidence="2 3">
    <name type="scientific">Candidatus Brevifilum fermentans</name>
    <dbReference type="NCBI Taxonomy" id="1986204"/>
    <lineage>
        <taxon>Bacteria</taxon>
        <taxon>Bacillati</taxon>
        <taxon>Chloroflexota</taxon>
        <taxon>Anaerolineae</taxon>
        <taxon>Anaerolineales</taxon>
        <taxon>Anaerolineaceae</taxon>
        <taxon>Candidatus Brevifilum</taxon>
    </lineage>
</organism>
<dbReference type="OrthoDB" id="9763774at2"/>
<protein>
    <recommendedName>
        <fullName evidence="1">PPM-type phosphatase domain-containing protein</fullName>
    </recommendedName>
</protein>
<dbReference type="InterPro" id="IPR039248">
    <property type="entry name" value="Ptase_RsbX"/>
</dbReference>